<organism evidence="1 2">
    <name type="scientific">Streptomyces noursei</name>
    <name type="common">Streptomyces albulus</name>
    <dbReference type="NCBI Taxonomy" id="1971"/>
    <lineage>
        <taxon>Bacteria</taxon>
        <taxon>Bacillati</taxon>
        <taxon>Actinomycetota</taxon>
        <taxon>Actinomycetes</taxon>
        <taxon>Kitasatosporales</taxon>
        <taxon>Streptomycetaceae</taxon>
        <taxon>Streptomyces</taxon>
    </lineage>
</organism>
<dbReference type="AlphaFoldDB" id="A0A2N8P8G7"/>
<accession>A0A2N8P8G7</accession>
<sequence length="66" mass="6181">MTEIVSFVNGLDLGAIETGEAHSDQAPVLATPAAALAAIGGAKAVGAFVGGATVVGGAYALGRAVG</sequence>
<dbReference type="RefSeq" id="WP_073445650.1">
    <property type="nucleotide sequence ID" value="NZ_LJSN01000003.1"/>
</dbReference>
<dbReference type="Proteomes" id="UP000236047">
    <property type="component" value="Unassembled WGS sequence"/>
</dbReference>
<evidence type="ECO:0000313" key="2">
    <source>
        <dbReference type="Proteomes" id="UP000236047"/>
    </source>
</evidence>
<gene>
    <name evidence="1" type="ORF">AOB60_23635</name>
</gene>
<name>A0A2N8P8G7_STRNR</name>
<protein>
    <submittedName>
        <fullName evidence="1">Uncharacterized protein</fullName>
    </submittedName>
</protein>
<comment type="caution">
    <text evidence="1">The sequence shown here is derived from an EMBL/GenBank/DDBJ whole genome shotgun (WGS) entry which is preliminary data.</text>
</comment>
<reference evidence="2" key="1">
    <citation type="submission" date="2015-09" db="EMBL/GenBank/DDBJ databases">
        <authorList>
            <person name="Graham D.E."/>
            <person name="Mahan K.M."/>
            <person name="Klingeman D.M."/>
            <person name="Fida T."/>
            <person name="Giannone R.J."/>
            <person name="Hettich R.L."/>
            <person name="Parry R.J."/>
            <person name="Spain J.C."/>
        </authorList>
    </citation>
    <scope>NUCLEOTIDE SEQUENCE [LARGE SCALE GENOMIC DNA]</scope>
    <source>
        <strain evidence="2">JCM 4701</strain>
    </source>
</reference>
<dbReference type="EMBL" id="LJSN01000003">
    <property type="protein sequence ID" value="PNE37328.1"/>
    <property type="molecule type" value="Genomic_DNA"/>
</dbReference>
<proteinExistence type="predicted"/>
<keyword evidence="2" id="KW-1185">Reference proteome</keyword>
<evidence type="ECO:0000313" key="1">
    <source>
        <dbReference type="EMBL" id="PNE37328.1"/>
    </source>
</evidence>